<keyword evidence="2" id="KW-1185">Reference proteome</keyword>
<dbReference type="Proteomes" id="UP000827976">
    <property type="component" value="Chromosome 9"/>
</dbReference>
<keyword evidence="1" id="KW-0326">Glycosidase</keyword>
<dbReference type="EMBL" id="CM037019">
    <property type="protein sequence ID" value="KAH7671874.1"/>
    <property type="molecule type" value="Genomic_DNA"/>
</dbReference>
<evidence type="ECO:0000313" key="1">
    <source>
        <dbReference type="EMBL" id="KAH7671874.1"/>
    </source>
</evidence>
<organism evidence="1 2">
    <name type="scientific">Dioscorea alata</name>
    <name type="common">Purple yam</name>
    <dbReference type="NCBI Taxonomy" id="55571"/>
    <lineage>
        <taxon>Eukaryota</taxon>
        <taxon>Viridiplantae</taxon>
        <taxon>Streptophyta</taxon>
        <taxon>Embryophyta</taxon>
        <taxon>Tracheophyta</taxon>
        <taxon>Spermatophyta</taxon>
        <taxon>Magnoliopsida</taxon>
        <taxon>Liliopsida</taxon>
        <taxon>Dioscoreales</taxon>
        <taxon>Dioscoreaceae</taxon>
        <taxon>Dioscorea</taxon>
    </lineage>
</organism>
<accession>A0ACB7VDG4</accession>
<dbReference type="EC" id="3.2.1.14" evidence="1"/>
<gene>
    <name evidence="1" type="ORF">IHE45_09G016500</name>
</gene>
<protein>
    <submittedName>
        <fullName evidence="1">Chitinase protein</fullName>
        <ecNumber evidence="1">3.2.1.14</ecNumber>
    </submittedName>
</protein>
<reference evidence="2" key="1">
    <citation type="journal article" date="2022" name="Nat. Commun.">
        <title>Chromosome evolution and the genetic basis of agronomically important traits in greater yam.</title>
        <authorList>
            <person name="Bredeson J.V."/>
            <person name="Lyons J.B."/>
            <person name="Oniyinde I.O."/>
            <person name="Okereke N.R."/>
            <person name="Kolade O."/>
            <person name="Nnabue I."/>
            <person name="Nwadili C.O."/>
            <person name="Hribova E."/>
            <person name="Parker M."/>
            <person name="Nwogha J."/>
            <person name="Shu S."/>
            <person name="Carlson J."/>
            <person name="Kariba R."/>
            <person name="Muthemba S."/>
            <person name="Knop K."/>
            <person name="Barton G.J."/>
            <person name="Sherwood A.V."/>
            <person name="Lopez-Montes A."/>
            <person name="Asiedu R."/>
            <person name="Jamnadass R."/>
            <person name="Muchugi A."/>
            <person name="Goodstein D."/>
            <person name="Egesi C.N."/>
            <person name="Featherston J."/>
            <person name="Asfaw A."/>
            <person name="Simpson G.G."/>
            <person name="Dolezel J."/>
            <person name="Hendre P.S."/>
            <person name="Van Deynze A."/>
            <person name="Kumar P.L."/>
            <person name="Obidiegwu J.E."/>
            <person name="Bhattacharjee R."/>
            <person name="Rokhsar D.S."/>
        </authorList>
    </citation>
    <scope>NUCLEOTIDE SEQUENCE [LARGE SCALE GENOMIC DNA]</scope>
    <source>
        <strain evidence="2">cv. TDa95/00328</strain>
    </source>
</reference>
<proteinExistence type="predicted"/>
<name>A0ACB7VDG4_DIOAL</name>
<sequence>MQTSKVKMATQTLTLIMLLLLSTTFHLSTAQNKVKGAYYFPESEFPVTSIKATLFTHLFCAFAALNSTTNKISISSSCSSFTSTIRQSNPSIITLLSIGGGSSNPSTFSSMASQSSSRTSFINSCISTARNNGYYGIDIDWEYPASTTDMKNFCTLITECRAAITKEAQSSGKTPLLLTSAVSATPTLNSPSYPVSCINTNMDFVNIMAYDFDAPSYTPQVTSAHAALYNPSGGVSGSSGITAWTTAGLQASKIVLGLPFYGYAWQLQNPANHGLGAPANGVATATGVGIDTDGSITFIDIKSFNSNSGATTVYNSTYVVNYCYSGNTWIGYDDVDAIGAKVSYVKSKALRGYFAWSVGGDYNWTLSQKASTTLG</sequence>
<comment type="caution">
    <text evidence="1">The sequence shown here is derived from an EMBL/GenBank/DDBJ whole genome shotgun (WGS) entry which is preliminary data.</text>
</comment>
<keyword evidence="1" id="KW-0378">Hydrolase</keyword>
<evidence type="ECO:0000313" key="2">
    <source>
        <dbReference type="Proteomes" id="UP000827976"/>
    </source>
</evidence>